<reference evidence="1 2" key="1">
    <citation type="submission" date="2012-08" db="EMBL/GenBank/DDBJ databases">
        <title>Oryza genome evolution.</title>
        <authorList>
            <person name="Wing R.A."/>
        </authorList>
    </citation>
    <scope>NUCLEOTIDE SEQUENCE</scope>
</reference>
<evidence type="ECO:0000313" key="2">
    <source>
        <dbReference type="Proteomes" id="UP000032180"/>
    </source>
</evidence>
<dbReference type="AlphaFoldDB" id="A0A0D9WV80"/>
<dbReference type="EnsemblPlants" id="LPERR07G01980.1">
    <property type="protein sequence ID" value="LPERR07G01980.1"/>
    <property type="gene ID" value="LPERR07G01980"/>
</dbReference>
<reference evidence="2" key="2">
    <citation type="submission" date="2013-12" db="EMBL/GenBank/DDBJ databases">
        <authorList>
            <person name="Yu Y."/>
            <person name="Lee S."/>
            <person name="de Baynast K."/>
            <person name="Wissotski M."/>
            <person name="Liu L."/>
            <person name="Talag J."/>
            <person name="Goicoechea J."/>
            <person name="Angelova A."/>
            <person name="Jetty R."/>
            <person name="Kudrna D."/>
            <person name="Golser W."/>
            <person name="Rivera L."/>
            <person name="Zhang J."/>
            <person name="Wing R."/>
        </authorList>
    </citation>
    <scope>NUCLEOTIDE SEQUENCE</scope>
</reference>
<name>A0A0D9WV80_9ORYZ</name>
<dbReference type="Gramene" id="LPERR07G01980.1">
    <property type="protein sequence ID" value="LPERR07G01980.1"/>
    <property type="gene ID" value="LPERR07G01980"/>
</dbReference>
<reference evidence="1" key="3">
    <citation type="submission" date="2015-04" db="UniProtKB">
        <authorList>
            <consortium name="EnsemblPlants"/>
        </authorList>
    </citation>
    <scope>IDENTIFICATION</scope>
</reference>
<keyword evidence="2" id="KW-1185">Reference proteome</keyword>
<sequence>MVVIDILELSVLATIKLDCKYAQVFTQSTKTSCVPSESSLIGFCPQVTSRRNMPNAKTSVRVVAFPLCTSSGAKYPIVPTTCVLFVKKHIVCLDIMMNDNLIPFFMEPVEDEKPRIETIDIDPNMIIVDIPKLIILDGIELNGKKWEEK</sequence>
<organism evidence="1 2">
    <name type="scientific">Leersia perrieri</name>
    <dbReference type="NCBI Taxonomy" id="77586"/>
    <lineage>
        <taxon>Eukaryota</taxon>
        <taxon>Viridiplantae</taxon>
        <taxon>Streptophyta</taxon>
        <taxon>Embryophyta</taxon>
        <taxon>Tracheophyta</taxon>
        <taxon>Spermatophyta</taxon>
        <taxon>Magnoliopsida</taxon>
        <taxon>Liliopsida</taxon>
        <taxon>Poales</taxon>
        <taxon>Poaceae</taxon>
        <taxon>BOP clade</taxon>
        <taxon>Oryzoideae</taxon>
        <taxon>Oryzeae</taxon>
        <taxon>Oryzinae</taxon>
        <taxon>Leersia</taxon>
    </lineage>
</organism>
<protein>
    <submittedName>
        <fullName evidence="1">Uncharacterized protein</fullName>
    </submittedName>
</protein>
<evidence type="ECO:0000313" key="1">
    <source>
        <dbReference type="EnsemblPlants" id="LPERR07G01980.1"/>
    </source>
</evidence>
<accession>A0A0D9WV80</accession>
<dbReference type="Proteomes" id="UP000032180">
    <property type="component" value="Chromosome 7"/>
</dbReference>
<proteinExistence type="predicted"/>
<dbReference type="HOGENOM" id="CLU_1752364_0_0_1"/>